<evidence type="ECO:0000313" key="1">
    <source>
        <dbReference type="EMBL" id="MBC1179473.1"/>
    </source>
</evidence>
<accession>A0A7G3B5W4</accession>
<name>A0A7G3B5W4_LUTLO</name>
<sequence>MNFEGTAQIDPQSYANSVQKNVLFQENASRTPTGQLGPRRLEIRQRLNSYGITTDSFPEFSQHTRFDLKYALSLSDIIGKQETFKLEKVQFGNMTLAGGDTQVIFTKPSNEAIDLQTRWTDTTVQATSASSESTAQMGASYVFGFQLYKEEGDGNDATTRSKRWSCIERDTQAEAPWSIPQPWINSRNMRRNVPEGVGTERFRSISKRQDFNRSSVVRLMIKTNAYRYSTQLYHKRFWSISKRWSCLANL</sequence>
<reference evidence="1" key="1">
    <citation type="journal article" date="2020" name="BMC">
        <title>Leishmania infection induces a limited differential gene expression in the sand fly midgut.</title>
        <authorList>
            <person name="Coutinho-Abreu I.V."/>
            <person name="Serafim T.D."/>
            <person name="Meneses C."/>
            <person name="Kamhawi S."/>
            <person name="Oliveira F."/>
            <person name="Valenzuela J.G."/>
        </authorList>
    </citation>
    <scope>NUCLEOTIDE SEQUENCE</scope>
    <source>
        <strain evidence="1">Jacobina</strain>
        <tissue evidence="1">Midgut</tissue>
    </source>
</reference>
<proteinExistence type="predicted"/>
<dbReference type="AlphaFoldDB" id="A0A7G3B5W4"/>
<dbReference type="EMBL" id="GITU01010770">
    <property type="protein sequence ID" value="MBC1179473.1"/>
    <property type="molecule type" value="Transcribed_RNA"/>
</dbReference>
<protein>
    <submittedName>
        <fullName evidence="1">Uncharacterized protein</fullName>
    </submittedName>
</protein>
<organism evidence="1">
    <name type="scientific">Lutzomyia longipalpis</name>
    <name type="common">Sand fly</name>
    <dbReference type="NCBI Taxonomy" id="7200"/>
    <lineage>
        <taxon>Eukaryota</taxon>
        <taxon>Metazoa</taxon>
        <taxon>Ecdysozoa</taxon>
        <taxon>Arthropoda</taxon>
        <taxon>Hexapoda</taxon>
        <taxon>Insecta</taxon>
        <taxon>Pterygota</taxon>
        <taxon>Neoptera</taxon>
        <taxon>Endopterygota</taxon>
        <taxon>Diptera</taxon>
        <taxon>Nematocera</taxon>
        <taxon>Psychodoidea</taxon>
        <taxon>Psychodidae</taxon>
        <taxon>Lutzomyia</taxon>
        <taxon>Lutzomyia</taxon>
    </lineage>
</organism>